<evidence type="ECO:0000313" key="5">
    <source>
        <dbReference type="EMBL" id="NOU49411.1"/>
    </source>
</evidence>
<dbReference type="InterPro" id="IPR058792">
    <property type="entry name" value="Beta-barrel_RND_2"/>
</dbReference>
<dbReference type="InterPro" id="IPR006143">
    <property type="entry name" value="RND_pump_MFP"/>
</dbReference>
<sequence length="340" mass="37863">MQLLNLILFFILLVWSASLFGKEERPATIVITQPIQFLASKEQVTAVGTADAWRSVVLYPAVADRVTHIGFKSGDRVNKGDLLFQLDDRQEQAKALQAKIQLDNAKRALARLQDSIKKGAATQSALDDAQTLVELAQVAVTQATNDIQDHRVVAPFSGVVGITDIEVGDWVTNQIKLVSLDDRSLLYVDFKAPEHALSMLKNQRKINVVPWHDEYSSLLASIADIDSRIDDKTRTIRVRALLNNENDQFLPGMSFKVILTKLGKRYASIPEAALMWGPNGPYVWLSQQGAAKKVEVQVVQRQENNVLVRGDIQSQEILVVEGVQRLREGQKITSQFAQAQ</sequence>
<accession>A0A849VCJ1</accession>
<keyword evidence="2" id="KW-0175">Coiled coil</keyword>
<dbReference type="Proteomes" id="UP000586305">
    <property type="component" value="Unassembled WGS sequence"/>
</dbReference>
<dbReference type="RefSeq" id="WP_171624490.1">
    <property type="nucleotide sequence ID" value="NZ_JABBPG010000001.1"/>
</dbReference>
<evidence type="ECO:0000313" key="6">
    <source>
        <dbReference type="Proteomes" id="UP000586305"/>
    </source>
</evidence>
<evidence type="ECO:0000256" key="2">
    <source>
        <dbReference type="SAM" id="Coils"/>
    </source>
</evidence>
<feature type="domain" description="Multidrug resistance protein MdtA-like barrel-sandwich hybrid" evidence="3">
    <location>
        <begin position="56"/>
        <end position="173"/>
    </location>
</feature>
<dbReference type="Gene3D" id="2.40.420.20">
    <property type="match status" value="1"/>
</dbReference>
<dbReference type="Pfam" id="PF25917">
    <property type="entry name" value="BSH_RND"/>
    <property type="match status" value="1"/>
</dbReference>
<evidence type="ECO:0000259" key="4">
    <source>
        <dbReference type="Pfam" id="PF25954"/>
    </source>
</evidence>
<dbReference type="GO" id="GO:1990281">
    <property type="term" value="C:efflux pump complex"/>
    <property type="evidence" value="ECO:0007669"/>
    <property type="project" value="TreeGrafter"/>
</dbReference>
<evidence type="ECO:0000259" key="3">
    <source>
        <dbReference type="Pfam" id="PF25917"/>
    </source>
</evidence>
<comment type="caution">
    <text evidence="5">The sequence shown here is derived from an EMBL/GenBank/DDBJ whole genome shotgun (WGS) entry which is preliminary data.</text>
</comment>
<reference evidence="5 6" key="1">
    <citation type="submission" date="2020-04" db="EMBL/GenBank/DDBJ databases">
        <title>Pseudoalteromonas caenipelagi sp. nov., isolated from a tidal flat.</title>
        <authorList>
            <person name="Park S."/>
            <person name="Yoon J.-H."/>
        </authorList>
    </citation>
    <scope>NUCLEOTIDE SEQUENCE [LARGE SCALE GENOMIC DNA]</scope>
    <source>
        <strain evidence="5 6">JBTF-M23</strain>
    </source>
</reference>
<comment type="similarity">
    <text evidence="1">Belongs to the membrane fusion protein (MFP) (TC 8.A.1) family.</text>
</comment>
<dbReference type="NCBIfam" id="TIGR01730">
    <property type="entry name" value="RND_mfp"/>
    <property type="match status" value="1"/>
</dbReference>
<dbReference type="SUPFAM" id="SSF111369">
    <property type="entry name" value="HlyD-like secretion proteins"/>
    <property type="match status" value="1"/>
</dbReference>
<dbReference type="AlphaFoldDB" id="A0A849VCJ1"/>
<dbReference type="InterPro" id="IPR058625">
    <property type="entry name" value="MdtA-like_BSH"/>
</dbReference>
<proteinExistence type="inferred from homology"/>
<dbReference type="EMBL" id="JABBPG010000001">
    <property type="protein sequence ID" value="NOU49411.1"/>
    <property type="molecule type" value="Genomic_DNA"/>
</dbReference>
<feature type="coiled-coil region" evidence="2">
    <location>
        <begin position="95"/>
        <end position="122"/>
    </location>
</feature>
<protein>
    <submittedName>
        <fullName evidence="5">Efflux RND transporter periplasmic adaptor subunit</fullName>
    </submittedName>
</protein>
<dbReference type="Pfam" id="PF25954">
    <property type="entry name" value="Beta-barrel_RND_2"/>
    <property type="match status" value="1"/>
</dbReference>
<dbReference type="Gene3D" id="1.10.287.470">
    <property type="entry name" value="Helix hairpin bin"/>
    <property type="match status" value="1"/>
</dbReference>
<feature type="domain" description="CusB-like beta-barrel" evidence="4">
    <location>
        <begin position="188"/>
        <end position="260"/>
    </location>
</feature>
<dbReference type="Gene3D" id="2.40.30.170">
    <property type="match status" value="1"/>
</dbReference>
<gene>
    <name evidence="5" type="ORF">HG263_02475</name>
</gene>
<organism evidence="5 6">
    <name type="scientific">Pseudoalteromonas caenipelagi</name>
    <dbReference type="NCBI Taxonomy" id="2726988"/>
    <lineage>
        <taxon>Bacteria</taxon>
        <taxon>Pseudomonadati</taxon>
        <taxon>Pseudomonadota</taxon>
        <taxon>Gammaproteobacteria</taxon>
        <taxon>Alteromonadales</taxon>
        <taxon>Pseudoalteromonadaceae</taxon>
        <taxon>Pseudoalteromonas</taxon>
    </lineage>
</organism>
<dbReference type="GO" id="GO:0015562">
    <property type="term" value="F:efflux transmembrane transporter activity"/>
    <property type="evidence" value="ECO:0007669"/>
    <property type="project" value="TreeGrafter"/>
</dbReference>
<dbReference type="PANTHER" id="PTHR30469:SF11">
    <property type="entry name" value="BLL4320 PROTEIN"/>
    <property type="match status" value="1"/>
</dbReference>
<keyword evidence="6" id="KW-1185">Reference proteome</keyword>
<evidence type="ECO:0000256" key="1">
    <source>
        <dbReference type="ARBA" id="ARBA00009477"/>
    </source>
</evidence>
<name>A0A849VCJ1_9GAMM</name>
<dbReference type="PANTHER" id="PTHR30469">
    <property type="entry name" value="MULTIDRUG RESISTANCE PROTEIN MDTA"/>
    <property type="match status" value="1"/>
</dbReference>
<dbReference type="Gene3D" id="2.40.50.100">
    <property type="match status" value="1"/>
</dbReference>